<evidence type="ECO:0000313" key="6">
    <source>
        <dbReference type="Proteomes" id="UP000283680"/>
    </source>
</evidence>
<evidence type="ECO:0000313" key="5">
    <source>
        <dbReference type="EMBL" id="RHB77532.1"/>
    </source>
</evidence>
<feature type="domain" description="Glycosyltransferase subfamily 4-like N-terminal" evidence="2">
    <location>
        <begin position="13"/>
        <end position="166"/>
    </location>
</feature>
<dbReference type="Pfam" id="PF13439">
    <property type="entry name" value="Glyco_transf_4"/>
    <property type="match status" value="1"/>
</dbReference>
<evidence type="ECO:0000259" key="2">
    <source>
        <dbReference type="Pfam" id="PF13439"/>
    </source>
</evidence>
<dbReference type="GO" id="GO:0016757">
    <property type="term" value="F:glycosyltransferase activity"/>
    <property type="evidence" value="ECO:0007669"/>
    <property type="project" value="UniProtKB-KW"/>
</dbReference>
<dbReference type="AlphaFoldDB" id="A0A413XHV1"/>
<dbReference type="PANTHER" id="PTHR12526:SF630">
    <property type="entry name" value="GLYCOSYLTRANSFERASE"/>
    <property type="match status" value="1"/>
</dbReference>
<evidence type="ECO:0000313" key="3">
    <source>
        <dbReference type="EMBL" id="MDC1880450.1"/>
    </source>
</evidence>
<dbReference type="RefSeq" id="WP_117588821.1">
    <property type="nucleotide sequence ID" value="NZ_BAABYI010000001.1"/>
</dbReference>
<proteinExistence type="predicted"/>
<dbReference type="Gene3D" id="3.40.50.2000">
    <property type="entry name" value="Glycogen Phosphorylase B"/>
    <property type="match status" value="2"/>
</dbReference>
<feature type="domain" description="Glycosyl transferase family 1" evidence="1">
    <location>
        <begin position="175"/>
        <end position="323"/>
    </location>
</feature>
<dbReference type="PANTHER" id="PTHR12526">
    <property type="entry name" value="GLYCOSYLTRANSFERASE"/>
    <property type="match status" value="1"/>
</dbReference>
<evidence type="ECO:0000313" key="7">
    <source>
        <dbReference type="Proteomes" id="UP000286114"/>
    </source>
</evidence>
<dbReference type="Proteomes" id="UP000283680">
    <property type="component" value="Unassembled WGS sequence"/>
</dbReference>
<sequence length="356" mass="40097">MKIFFYINTISSGGAERVLTNLATEMSVRGHKCTIVTSFPCSWEYSYGKGVRRISLNSNKIEGYLKRNVLLTCRLRKLLVLEKPDILVSFMAEPNFRATIAKMGTGVKSIFSVRSSPHIEYRGKLAFFLAKTLFRFGNSAVFQTNDAKNWFPQAIRKKSVIIYNPIGEIFYNTRLNEVRSGIVTVGRINKLKNHKLLIEAFAKIANKINDDLTIYGSGDTASLKIYAELLGVGQRVHFPGQISNVPFSLRNARLFVLSSDIEGMPNALMEAMAIGLPCISTDCPCGGPRMLFPKSIAAYLVPVGDSETLSERILTVLTDRELEIFLAQECKKASFEFEPCRVFDRWEWLFENVVRS</sequence>
<dbReference type="Proteomes" id="UP000286114">
    <property type="component" value="Unassembled WGS sequence"/>
</dbReference>
<dbReference type="Pfam" id="PF00534">
    <property type="entry name" value="Glycos_transf_1"/>
    <property type="match status" value="1"/>
</dbReference>
<dbReference type="EMBL" id="QRTH01000005">
    <property type="protein sequence ID" value="RGQ50808.1"/>
    <property type="molecule type" value="Genomic_DNA"/>
</dbReference>
<name>A0A413XHV1_BACUN</name>
<dbReference type="SUPFAM" id="SSF53756">
    <property type="entry name" value="UDP-Glycosyltransferase/glycogen phosphorylase"/>
    <property type="match status" value="1"/>
</dbReference>
<protein>
    <submittedName>
        <fullName evidence="3 5">Glycosyltransferase</fullName>
        <ecNumber evidence="3">2.4.-.-</ecNumber>
    </submittedName>
</protein>
<dbReference type="EMBL" id="QSHA01000001">
    <property type="protein sequence ID" value="RHB77532.1"/>
    <property type="molecule type" value="Genomic_DNA"/>
</dbReference>
<reference evidence="3" key="2">
    <citation type="submission" date="2022-10" db="EMBL/GenBank/DDBJ databases">
        <title>Human gut microbiome strain richness.</title>
        <authorList>
            <person name="Chen-Liaw A."/>
        </authorList>
    </citation>
    <scope>NUCLEOTIDE SEQUENCE</scope>
    <source>
        <strain evidence="3">1001713st2_A4_1001713B170214_170313</strain>
    </source>
</reference>
<evidence type="ECO:0000259" key="1">
    <source>
        <dbReference type="Pfam" id="PF00534"/>
    </source>
</evidence>
<reference evidence="6 7" key="1">
    <citation type="submission" date="2018-08" db="EMBL/GenBank/DDBJ databases">
        <title>A genome reference for cultivated species of the human gut microbiota.</title>
        <authorList>
            <person name="Zou Y."/>
            <person name="Xue W."/>
            <person name="Luo G."/>
        </authorList>
    </citation>
    <scope>NUCLEOTIDE SEQUENCE [LARGE SCALE GENOMIC DNA]</scope>
    <source>
        <strain evidence="4 6">AF28-11</strain>
        <strain evidence="5 7">AM39-1</strain>
    </source>
</reference>
<keyword evidence="5" id="KW-0808">Transferase</keyword>
<dbReference type="Proteomes" id="UP001213309">
    <property type="component" value="Unassembled WGS sequence"/>
</dbReference>
<dbReference type="EMBL" id="JAQNSG010000008">
    <property type="protein sequence ID" value="MDC1880450.1"/>
    <property type="molecule type" value="Genomic_DNA"/>
</dbReference>
<dbReference type="EC" id="2.4.-.-" evidence="3"/>
<keyword evidence="3" id="KW-0328">Glycosyltransferase</keyword>
<organism evidence="5 7">
    <name type="scientific">Bacteroides uniformis</name>
    <dbReference type="NCBI Taxonomy" id="820"/>
    <lineage>
        <taxon>Bacteria</taxon>
        <taxon>Pseudomonadati</taxon>
        <taxon>Bacteroidota</taxon>
        <taxon>Bacteroidia</taxon>
        <taxon>Bacteroidales</taxon>
        <taxon>Bacteroidaceae</taxon>
        <taxon>Bacteroides</taxon>
    </lineage>
</organism>
<dbReference type="InterPro" id="IPR028098">
    <property type="entry name" value="Glyco_trans_4-like_N"/>
</dbReference>
<dbReference type="InterPro" id="IPR001296">
    <property type="entry name" value="Glyco_trans_1"/>
</dbReference>
<accession>A0A413XHV1</accession>
<gene>
    <name evidence="5" type="ORF">DW873_00615</name>
    <name evidence="4" type="ORF">DWY92_10955</name>
    <name evidence="3" type="ORF">POZ24_10470</name>
</gene>
<comment type="caution">
    <text evidence="5">The sequence shown here is derived from an EMBL/GenBank/DDBJ whole genome shotgun (WGS) entry which is preliminary data.</text>
</comment>
<evidence type="ECO:0000313" key="4">
    <source>
        <dbReference type="EMBL" id="RGQ50808.1"/>
    </source>
</evidence>